<proteinExistence type="predicted"/>
<comment type="caution">
    <text evidence="2">The sequence shown here is derived from an EMBL/GenBank/DDBJ whole genome shotgun (WGS) entry which is preliminary data.</text>
</comment>
<name>A0AAD8NUJ1_TARER</name>
<reference evidence="2" key="1">
    <citation type="journal article" date="2023" name="bioRxiv">
        <title>Improved chromosome-level genome assembly for marigold (Tagetes erecta).</title>
        <authorList>
            <person name="Jiang F."/>
            <person name="Yuan L."/>
            <person name="Wang S."/>
            <person name="Wang H."/>
            <person name="Xu D."/>
            <person name="Wang A."/>
            <person name="Fan W."/>
        </authorList>
    </citation>
    <scope>NUCLEOTIDE SEQUENCE</scope>
    <source>
        <strain evidence="2">WSJ</strain>
        <tissue evidence="2">Leaf</tissue>
    </source>
</reference>
<dbReference type="Proteomes" id="UP001229421">
    <property type="component" value="Unassembled WGS sequence"/>
</dbReference>
<dbReference type="PANTHER" id="PTHR33116:SF79">
    <property type="entry name" value="REVERSE TRANSCRIPTASE DOMAIN, ZINC FINGER, CCHC-TYPE-RELATED"/>
    <property type="match status" value="1"/>
</dbReference>
<dbReference type="PANTHER" id="PTHR33116">
    <property type="entry name" value="REVERSE TRANSCRIPTASE ZINC-BINDING DOMAIN-CONTAINING PROTEIN-RELATED-RELATED"/>
    <property type="match status" value="1"/>
</dbReference>
<dbReference type="EMBL" id="JAUHHV010000006">
    <property type="protein sequence ID" value="KAK1421261.1"/>
    <property type="molecule type" value="Genomic_DNA"/>
</dbReference>
<feature type="domain" description="Reverse transcriptase zinc-binding" evidence="1">
    <location>
        <begin position="40"/>
        <end position="99"/>
    </location>
</feature>
<accession>A0AAD8NUJ1</accession>
<evidence type="ECO:0000259" key="1">
    <source>
        <dbReference type="Pfam" id="PF13966"/>
    </source>
</evidence>
<gene>
    <name evidence="2" type="ORF">QVD17_23454</name>
</gene>
<dbReference type="InterPro" id="IPR026960">
    <property type="entry name" value="RVT-Znf"/>
</dbReference>
<dbReference type="Pfam" id="PF13966">
    <property type="entry name" value="zf-RVT"/>
    <property type="match status" value="1"/>
</dbReference>
<dbReference type="AlphaFoldDB" id="A0AAD8NUJ1"/>
<organism evidence="2 3">
    <name type="scientific">Tagetes erecta</name>
    <name type="common">African marigold</name>
    <dbReference type="NCBI Taxonomy" id="13708"/>
    <lineage>
        <taxon>Eukaryota</taxon>
        <taxon>Viridiplantae</taxon>
        <taxon>Streptophyta</taxon>
        <taxon>Embryophyta</taxon>
        <taxon>Tracheophyta</taxon>
        <taxon>Spermatophyta</taxon>
        <taxon>Magnoliopsida</taxon>
        <taxon>eudicotyledons</taxon>
        <taxon>Gunneridae</taxon>
        <taxon>Pentapetalae</taxon>
        <taxon>asterids</taxon>
        <taxon>campanulids</taxon>
        <taxon>Asterales</taxon>
        <taxon>Asteraceae</taxon>
        <taxon>Asteroideae</taxon>
        <taxon>Heliantheae alliance</taxon>
        <taxon>Tageteae</taxon>
        <taxon>Tagetes</taxon>
    </lineage>
</organism>
<sequence length="197" mass="22682">MGFDTNSWADPSTTFNTKEIRQEIEDLCLPADHRVFHDSKLVPSKVNIFVWRALINGIQTKEALHHRNIVPNPMCPSCGTNNESPDHVLLNCERALKVWHAVFKWCNIPINQTVTICQLLKIPASLPVTSDTKKLLYAIFLTSLWCIWRARNDQIFNAKTKDTTAIIGDIKSLAYLWTKYRGSSNNLKWRTWVKFVV</sequence>
<protein>
    <recommendedName>
        <fullName evidence="1">Reverse transcriptase zinc-binding domain-containing protein</fullName>
    </recommendedName>
</protein>
<evidence type="ECO:0000313" key="3">
    <source>
        <dbReference type="Proteomes" id="UP001229421"/>
    </source>
</evidence>
<keyword evidence="3" id="KW-1185">Reference proteome</keyword>
<evidence type="ECO:0000313" key="2">
    <source>
        <dbReference type="EMBL" id="KAK1421261.1"/>
    </source>
</evidence>